<dbReference type="RefSeq" id="WP_198076017.1">
    <property type="nucleotide sequence ID" value="NZ_JAEDAE010000006.1"/>
</dbReference>
<dbReference type="SMART" id="SM00530">
    <property type="entry name" value="HTH_XRE"/>
    <property type="match status" value="1"/>
</dbReference>
<evidence type="ECO:0000313" key="3">
    <source>
        <dbReference type="EMBL" id="MBH8559235.1"/>
    </source>
</evidence>
<feature type="domain" description="HTH cro/C1-type" evidence="2">
    <location>
        <begin position="14"/>
        <end position="68"/>
    </location>
</feature>
<dbReference type="PANTHER" id="PTHR46797:SF1">
    <property type="entry name" value="METHYLPHOSPHONATE SYNTHASE"/>
    <property type="match status" value="1"/>
</dbReference>
<keyword evidence="1" id="KW-0238">DNA-binding</keyword>
<name>A0ABS0Q993_9BACT</name>
<dbReference type="PANTHER" id="PTHR46797">
    <property type="entry name" value="HTH-TYPE TRANSCRIPTIONAL REGULATOR"/>
    <property type="match status" value="1"/>
</dbReference>
<evidence type="ECO:0000313" key="4">
    <source>
        <dbReference type="Proteomes" id="UP000625631"/>
    </source>
</evidence>
<dbReference type="EMBL" id="JAEDAE010000006">
    <property type="protein sequence ID" value="MBH8559235.1"/>
    <property type="molecule type" value="Genomic_DNA"/>
</dbReference>
<sequence>MKYAAGIRAFGHHLRRLRRARKLTQEALADYADISRPTVQRIEKGETAATLEVMLALANALQLPLRELVDAPGIDSIDPIP</sequence>
<dbReference type="InterPro" id="IPR001387">
    <property type="entry name" value="Cro/C1-type_HTH"/>
</dbReference>
<dbReference type="CDD" id="cd00093">
    <property type="entry name" value="HTH_XRE"/>
    <property type="match status" value="1"/>
</dbReference>
<dbReference type="InterPro" id="IPR050807">
    <property type="entry name" value="TransReg_Diox_bact_type"/>
</dbReference>
<dbReference type="Proteomes" id="UP000625631">
    <property type="component" value="Unassembled WGS sequence"/>
</dbReference>
<dbReference type="InterPro" id="IPR010982">
    <property type="entry name" value="Lambda_DNA-bd_dom_sf"/>
</dbReference>
<comment type="caution">
    <text evidence="3">The sequence shown here is derived from an EMBL/GenBank/DDBJ whole genome shotgun (WGS) entry which is preliminary data.</text>
</comment>
<dbReference type="PROSITE" id="PS50943">
    <property type="entry name" value="HTH_CROC1"/>
    <property type="match status" value="1"/>
</dbReference>
<accession>A0ABS0Q993</accession>
<organism evidence="3 4">
    <name type="scientific">Hymenobacter negativus</name>
    <dbReference type="NCBI Taxonomy" id="2795026"/>
    <lineage>
        <taxon>Bacteria</taxon>
        <taxon>Pseudomonadati</taxon>
        <taxon>Bacteroidota</taxon>
        <taxon>Cytophagia</taxon>
        <taxon>Cytophagales</taxon>
        <taxon>Hymenobacteraceae</taxon>
        <taxon>Hymenobacter</taxon>
    </lineage>
</organism>
<evidence type="ECO:0000259" key="2">
    <source>
        <dbReference type="PROSITE" id="PS50943"/>
    </source>
</evidence>
<dbReference type="SUPFAM" id="SSF47413">
    <property type="entry name" value="lambda repressor-like DNA-binding domains"/>
    <property type="match status" value="1"/>
</dbReference>
<reference evidence="3 4" key="1">
    <citation type="submission" date="2020-12" db="EMBL/GenBank/DDBJ databases">
        <title>Hymenobacter sp.</title>
        <authorList>
            <person name="Kim M.K."/>
        </authorList>
    </citation>
    <scope>NUCLEOTIDE SEQUENCE [LARGE SCALE GENOMIC DNA]</scope>
    <source>
        <strain evidence="3 4">BT442</strain>
    </source>
</reference>
<dbReference type="Gene3D" id="1.10.260.40">
    <property type="entry name" value="lambda repressor-like DNA-binding domains"/>
    <property type="match status" value="1"/>
</dbReference>
<proteinExistence type="predicted"/>
<evidence type="ECO:0000256" key="1">
    <source>
        <dbReference type="ARBA" id="ARBA00023125"/>
    </source>
</evidence>
<dbReference type="Pfam" id="PF01381">
    <property type="entry name" value="HTH_3"/>
    <property type="match status" value="1"/>
</dbReference>
<keyword evidence="4" id="KW-1185">Reference proteome</keyword>
<gene>
    <name evidence="3" type="ORF">I7X13_14310</name>
</gene>
<protein>
    <submittedName>
        <fullName evidence="3">Helix-turn-helix transcriptional regulator</fullName>
    </submittedName>
</protein>